<dbReference type="InterPro" id="IPR002871">
    <property type="entry name" value="NIF_FeS_clus_asmbl_NifU_N"/>
</dbReference>
<sequence>MVMGVYSKRVIYCNYSRNVGSLPEHARDVTGVAGEEACCDVMRLQVSIRHGMVDEVRFKMYDCGSASCESSLVARWIEGRPLEEALAVRNSAIAHELGLPPVKIHGSRLAEEALRAAVADYRSKNAQQCGG</sequence>
<name>A0A143WMW5_TREPR</name>
<gene>
    <name evidence="2" type="primary">iscU</name>
    <name evidence="2" type="ORF">PMARG_TP00112</name>
</gene>
<evidence type="ECO:0000313" key="3">
    <source>
        <dbReference type="Proteomes" id="UP000075222"/>
    </source>
</evidence>
<accession>A0A143WMW5</accession>
<dbReference type="Proteomes" id="UP000075222">
    <property type="component" value="Chromosome I"/>
</dbReference>
<dbReference type="GO" id="GO:0016226">
    <property type="term" value="P:iron-sulfur cluster assembly"/>
    <property type="evidence" value="ECO:0007669"/>
    <property type="project" value="InterPro"/>
</dbReference>
<dbReference type="SUPFAM" id="SSF82649">
    <property type="entry name" value="SufE/NifU"/>
    <property type="match status" value="1"/>
</dbReference>
<dbReference type="EMBL" id="LN998829">
    <property type="protein sequence ID" value="CUX76497.1"/>
    <property type="molecule type" value="Genomic_DNA"/>
</dbReference>
<organism evidence="2 3">
    <name type="scientific">Tremblaya princeps</name>
    <dbReference type="NCBI Taxonomy" id="189385"/>
    <lineage>
        <taxon>Bacteria</taxon>
        <taxon>Pseudomonadati</taxon>
        <taxon>Pseudomonadota</taxon>
        <taxon>Betaproteobacteria</taxon>
        <taxon>Candidatus Tremblayella</taxon>
    </lineage>
</organism>
<dbReference type="GO" id="GO:0051536">
    <property type="term" value="F:iron-sulfur cluster binding"/>
    <property type="evidence" value="ECO:0007669"/>
    <property type="project" value="InterPro"/>
</dbReference>
<protein>
    <submittedName>
        <fullName evidence="2">NifU-like protein</fullName>
    </submittedName>
</protein>
<evidence type="ECO:0000259" key="1">
    <source>
        <dbReference type="Pfam" id="PF01592"/>
    </source>
</evidence>
<dbReference type="GO" id="GO:0005506">
    <property type="term" value="F:iron ion binding"/>
    <property type="evidence" value="ECO:0007669"/>
    <property type="project" value="InterPro"/>
</dbReference>
<dbReference type="PANTHER" id="PTHR10093">
    <property type="entry name" value="IRON-SULFUR CLUSTER ASSEMBLY ENZYME NIFU HOMOLOG"/>
    <property type="match status" value="1"/>
</dbReference>
<dbReference type="PATRIC" id="fig|189385.7.peg.132"/>
<feature type="domain" description="NIF system FeS cluster assembly NifU N-terminal" evidence="1">
    <location>
        <begin position="15"/>
        <end position="126"/>
    </location>
</feature>
<dbReference type="Pfam" id="PF01592">
    <property type="entry name" value="NifU_N"/>
    <property type="match status" value="1"/>
</dbReference>
<evidence type="ECO:0000313" key="2">
    <source>
        <dbReference type="EMBL" id="CUX76497.1"/>
    </source>
</evidence>
<dbReference type="Gene3D" id="3.90.1010.10">
    <property type="match status" value="1"/>
</dbReference>
<dbReference type="AlphaFoldDB" id="A0A143WMW5"/>
<reference evidence="3" key="1">
    <citation type="submission" date="2016-01" db="EMBL/GenBank/DDBJ databases">
        <authorList>
            <person name="Husnik F."/>
        </authorList>
    </citation>
    <scope>NUCLEOTIDE SEQUENCE [LARGE SCALE GENOMIC DNA]</scope>
</reference>
<proteinExistence type="predicted"/>